<feature type="domain" description="Tyr recombinase" evidence="2">
    <location>
        <begin position="182"/>
        <end position="389"/>
    </location>
</feature>
<name>A0ABS6FSH2_9BACL</name>
<feature type="domain" description="Core-binding (CB)" evidence="3">
    <location>
        <begin position="69"/>
        <end position="152"/>
    </location>
</feature>
<sequence length="407" mass="47442">MASYTKTPAKNKQGYKWICTLEGPPDPLTGKRRQIPRRGDTKKEAYGRAKSVVDTLVQHGIDYKKVKKQTFETVSKDWMRVYAKRGVKKKTIKLREGTLQVLYRYIIAGKQIDKITHKDHQDILNDLDNQGYSRSQLLSVNSVANMVYRHAIKEKLRKDNPCYGAEIPTKVLTVEEIENDPIEEKYFKRQELSEFLAVTVHLKKLQKTAIFYLLTFSGMRSGELCSLKWHNINFDENKIRITKTIYCEKNNIANYELTPPKNDGSIRTVDIDPAVMDLLKLHQREQQKLNMAYRNFYENFHDEKFVFTRDNGYPLLPIDIYRFMKQILKKTEITKKASPHIFRHTHISLLTEAGVDLKTIMQRVGHTDAKTTLKIYTHVTEKMKENANNKITTHYSDILGIPVLQET</sequence>
<dbReference type="Proteomes" id="UP000743001">
    <property type="component" value="Unassembled WGS sequence"/>
</dbReference>
<keyword evidence="5" id="KW-1185">Reference proteome</keyword>
<organism evidence="4 5">
    <name type="scientific">Paenibacillus brevis</name>
    <dbReference type="NCBI Taxonomy" id="2841508"/>
    <lineage>
        <taxon>Bacteria</taxon>
        <taxon>Bacillati</taxon>
        <taxon>Bacillota</taxon>
        <taxon>Bacilli</taxon>
        <taxon>Bacillales</taxon>
        <taxon>Paenibacillaceae</taxon>
        <taxon>Paenibacillus</taxon>
    </lineage>
</organism>
<gene>
    <name evidence="4" type="ORF">KQJ23_15280</name>
</gene>
<evidence type="ECO:0000256" key="1">
    <source>
        <dbReference type="PROSITE-ProRule" id="PRU01248"/>
    </source>
</evidence>
<evidence type="ECO:0000313" key="5">
    <source>
        <dbReference type="Proteomes" id="UP000743001"/>
    </source>
</evidence>
<accession>A0ABS6FSH2</accession>
<dbReference type="PANTHER" id="PTHR30349:SF64">
    <property type="entry name" value="PROPHAGE INTEGRASE INTD-RELATED"/>
    <property type="match status" value="1"/>
</dbReference>
<dbReference type="InterPro" id="IPR050090">
    <property type="entry name" value="Tyrosine_recombinase_XerCD"/>
</dbReference>
<reference evidence="4 5" key="1">
    <citation type="submission" date="2021-06" db="EMBL/GenBank/DDBJ databases">
        <authorList>
            <person name="Sun Q."/>
            <person name="Li D."/>
        </authorList>
    </citation>
    <scope>NUCLEOTIDE SEQUENCE [LARGE SCALE GENOMIC DNA]</scope>
    <source>
        <strain evidence="4 5">MSJ-6</strain>
    </source>
</reference>
<evidence type="ECO:0000259" key="2">
    <source>
        <dbReference type="PROSITE" id="PS51898"/>
    </source>
</evidence>
<evidence type="ECO:0000259" key="3">
    <source>
        <dbReference type="PROSITE" id="PS51900"/>
    </source>
</evidence>
<dbReference type="CDD" id="cd01189">
    <property type="entry name" value="INT_ICEBs1_C_like"/>
    <property type="match status" value="1"/>
</dbReference>
<dbReference type="PROSITE" id="PS51900">
    <property type="entry name" value="CB"/>
    <property type="match status" value="1"/>
</dbReference>
<dbReference type="PROSITE" id="PS51898">
    <property type="entry name" value="TYR_RECOMBINASE"/>
    <property type="match status" value="1"/>
</dbReference>
<dbReference type="InterPro" id="IPR044068">
    <property type="entry name" value="CB"/>
</dbReference>
<dbReference type="InterPro" id="IPR002104">
    <property type="entry name" value="Integrase_catalytic"/>
</dbReference>
<evidence type="ECO:0000313" key="4">
    <source>
        <dbReference type="EMBL" id="MBU5673190.1"/>
    </source>
</evidence>
<dbReference type="EMBL" id="JAHLQJ010000013">
    <property type="protein sequence ID" value="MBU5673190.1"/>
    <property type="molecule type" value="Genomic_DNA"/>
</dbReference>
<dbReference type="Pfam" id="PF00589">
    <property type="entry name" value="Phage_integrase"/>
    <property type="match status" value="1"/>
</dbReference>
<dbReference type="RefSeq" id="WP_216479743.1">
    <property type="nucleotide sequence ID" value="NZ_JAHLQJ010000013.1"/>
</dbReference>
<comment type="caution">
    <text evidence="4">The sequence shown here is derived from an EMBL/GenBank/DDBJ whole genome shotgun (WGS) entry which is preliminary data.</text>
</comment>
<protein>
    <submittedName>
        <fullName evidence="4">Site-specific integrase</fullName>
    </submittedName>
</protein>
<proteinExistence type="predicted"/>
<keyword evidence="1" id="KW-0238">DNA-binding</keyword>
<dbReference type="PANTHER" id="PTHR30349">
    <property type="entry name" value="PHAGE INTEGRASE-RELATED"/>
    <property type="match status" value="1"/>
</dbReference>